<comment type="caution">
    <text evidence="1">The sequence shown here is derived from an EMBL/GenBank/DDBJ whole genome shotgun (WGS) entry which is preliminary data.</text>
</comment>
<proteinExistence type="predicted"/>
<accession>A0ABQ8T367</accession>
<name>A0ABQ8T367_PERAM</name>
<gene>
    <name evidence="1" type="ORF">ANN_08481</name>
</gene>
<sequence>MNDVIGGIRNTVMPSDCSPIPETEYKSSRLYTISHVVPGIEIRTFQEKIHKRLGKTRKFYLKTLTATGSVVFVRTLTKLCYPDLNYLYILHCFRNGASCSEEETGNCDFFNVVFADKELLKKKVKYLEEEKRRNKLLFFGIEEQEKEQSWNTYEVIVNVYWEWLVTDIGNEKIKEVCRMGIGKNMPILVRLANRMIKEKIMGSNKTLKDSSLSIEEGFEYVILFYFIGLFYDAVSTFERNEGDNAGEMNPGSSTESYPAFARIGLRENPGKNLNQVTCSDRDSNPGHLVSRPEALTVTPQFIFPRHKKFRDCSSGPQQQTCHCDTLDVVFVTEVRDLRAERVECMRTLQLIDAIEEIKDPRTGFYDTRRMRKRLRKIEMDAWAKASAERIRCRSLPTIYSDKFVDSVS</sequence>
<dbReference type="Proteomes" id="UP001148838">
    <property type="component" value="Unassembled WGS sequence"/>
</dbReference>
<reference evidence="1 2" key="1">
    <citation type="journal article" date="2022" name="Allergy">
        <title>Genome assembly and annotation of Periplaneta americana reveal a comprehensive cockroach allergen profile.</title>
        <authorList>
            <person name="Wang L."/>
            <person name="Xiong Q."/>
            <person name="Saelim N."/>
            <person name="Wang L."/>
            <person name="Nong W."/>
            <person name="Wan A.T."/>
            <person name="Shi M."/>
            <person name="Liu X."/>
            <person name="Cao Q."/>
            <person name="Hui J.H.L."/>
            <person name="Sookrung N."/>
            <person name="Leung T.F."/>
            <person name="Tungtrongchitr A."/>
            <person name="Tsui S.K.W."/>
        </authorList>
    </citation>
    <scope>NUCLEOTIDE SEQUENCE [LARGE SCALE GENOMIC DNA]</scope>
    <source>
        <strain evidence="1">PWHHKU_190912</strain>
    </source>
</reference>
<keyword evidence="2" id="KW-1185">Reference proteome</keyword>
<organism evidence="1 2">
    <name type="scientific">Periplaneta americana</name>
    <name type="common">American cockroach</name>
    <name type="synonym">Blatta americana</name>
    <dbReference type="NCBI Taxonomy" id="6978"/>
    <lineage>
        <taxon>Eukaryota</taxon>
        <taxon>Metazoa</taxon>
        <taxon>Ecdysozoa</taxon>
        <taxon>Arthropoda</taxon>
        <taxon>Hexapoda</taxon>
        <taxon>Insecta</taxon>
        <taxon>Pterygota</taxon>
        <taxon>Neoptera</taxon>
        <taxon>Polyneoptera</taxon>
        <taxon>Dictyoptera</taxon>
        <taxon>Blattodea</taxon>
        <taxon>Blattoidea</taxon>
        <taxon>Blattidae</taxon>
        <taxon>Blattinae</taxon>
        <taxon>Periplaneta</taxon>
    </lineage>
</organism>
<evidence type="ECO:0000313" key="1">
    <source>
        <dbReference type="EMBL" id="KAJ4440342.1"/>
    </source>
</evidence>
<dbReference type="EMBL" id="JAJSOF020000017">
    <property type="protein sequence ID" value="KAJ4440342.1"/>
    <property type="molecule type" value="Genomic_DNA"/>
</dbReference>
<evidence type="ECO:0000313" key="2">
    <source>
        <dbReference type="Proteomes" id="UP001148838"/>
    </source>
</evidence>
<protein>
    <submittedName>
        <fullName evidence="1">Uncharacterized protein</fullName>
    </submittedName>
</protein>